<dbReference type="Pfam" id="PF23545">
    <property type="entry name" value="Zn_ribbon_HMPTM"/>
    <property type="match status" value="1"/>
</dbReference>
<accession>A0A830E9U1</accession>
<evidence type="ECO:0000256" key="1">
    <source>
        <dbReference type="ARBA" id="ARBA00022691"/>
    </source>
</evidence>
<dbReference type="InterPro" id="IPR013785">
    <property type="entry name" value="Aldolase_TIM"/>
</dbReference>
<dbReference type="SFLD" id="SFLDS00029">
    <property type="entry name" value="Radical_SAM"/>
    <property type="match status" value="1"/>
</dbReference>
<dbReference type="PROSITE" id="PS51918">
    <property type="entry name" value="RADICAL_SAM"/>
    <property type="match status" value="1"/>
</dbReference>
<evidence type="ECO:0000256" key="4">
    <source>
        <dbReference type="ARBA" id="ARBA00023014"/>
    </source>
</evidence>
<keyword evidence="3" id="KW-0408">Iron</keyword>
<keyword evidence="4" id="KW-0411">Iron-sulfur</keyword>
<keyword evidence="1" id="KW-0949">S-adenosyl-L-methionine</keyword>
<dbReference type="InterPro" id="IPR034471">
    <property type="entry name" value="GDGT/MA_synthase"/>
</dbReference>
<evidence type="ECO:0000313" key="7">
    <source>
        <dbReference type="EMBL" id="GGI85160.1"/>
    </source>
</evidence>
<dbReference type="InterPro" id="IPR007197">
    <property type="entry name" value="rSAM"/>
</dbReference>
<keyword evidence="9" id="KW-1185">Reference proteome</keyword>
<reference evidence="7" key="2">
    <citation type="submission" date="2020-09" db="EMBL/GenBank/DDBJ databases">
        <authorList>
            <person name="Sun Q."/>
            <person name="Ohkuma M."/>
        </authorList>
    </citation>
    <scope>NUCLEOTIDE SEQUENCE</scope>
    <source>
        <strain evidence="7">JCM 11219</strain>
    </source>
</reference>
<reference evidence="6" key="4">
    <citation type="journal article" date="2023" name="Microbiol. Resour. Announc.">
        <title>Complete Genome Sequence of Vulcanisaeta souniana Strain IC-059, a Hyperthermophilic Archaeon Isolated from Hot Spring Water in Japan.</title>
        <authorList>
            <person name="Kato S."/>
            <person name="Itoh T."/>
            <person name="Wu L."/>
            <person name="Ma J."/>
            <person name="Ohkuma M."/>
        </authorList>
    </citation>
    <scope>NUCLEOTIDE SEQUENCE</scope>
    <source>
        <strain evidence="6">JCM 11219</strain>
    </source>
</reference>
<dbReference type="AlphaFoldDB" id="A0A830E9U1"/>
<dbReference type="Proteomes" id="UP001060771">
    <property type="component" value="Chromosome"/>
</dbReference>
<dbReference type="Pfam" id="PF04055">
    <property type="entry name" value="Radical_SAM"/>
    <property type="match status" value="1"/>
</dbReference>
<dbReference type="SFLD" id="SFLDG01100">
    <property type="entry name" value="methyltransferase_(Class_D)"/>
    <property type="match status" value="1"/>
</dbReference>
<dbReference type="CDD" id="cd01335">
    <property type="entry name" value="Radical_SAM"/>
    <property type="match status" value="1"/>
</dbReference>
<sequence>MVQVVSAKTEIVEAQKTRKPLVELSRFRLPKHYRNALENERLQQMWKRQFGLPDHVRVIKVSVSVCPVCSRQIPMAVYEEDGAIWLKKTCPEHGTFRDLYWGDAELYYYFLQWDAPEYIGKGTANPNTDLNYYLAAGSCPQGCGLCPVHKTNTILAIIDVTNRCNMKCPVCFANAYAAGYVYEPTLEQIEYMLRTLRAQKPWAPNAIQFSGGEPTLRNDLPEIIRMAKTLGFDHIEVNTNGIRIANDIDYYRKLLDAGISTIYLQFDTIDPNNQGVWRHRLYDPKAYAAVKKKVIENARKLGHRSVVLVVTMAKNYNDRDMDKIIDFAIENRDVVRWINIQPVAFAGRAKEYSPEEIRQFRITIPDVINGIEEQTSGKISKWDWRPVNWPVAIGKLVEALTGSPKPIFGNNPVCGASTFIYYDQDTKDILPITKIIDVDGFEKTVWDIHSKAVKGGVWRGIATVETLKLLRYVKHKGFRNILANFLTRKDYESLGQIMFNVIGLGIMHFMDTFNFDVQRVQRCDIHYAAPDGRIIPFCTMNNFHRDKVEHSFKMEVKDWLKIKLARNTAVYI</sequence>
<gene>
    <name evidence="7" type="ORF">GCM10007112_22680</name>
    <name evidence="6" type="ORF">Vsou_03360</name>
</gene>
<dbReference type="RefSeq" id="WP_188604024.1">
    <property type="nucleotide sequence ID" value="NZ_AP026830.1"/>
</dbReference>
<dbReference type="Proteomes" id="UP000657075">
    <property type="component" value="Unassembled WGS sequence"/>
</dbReference>
<proteinExistence type="predicted"/>
<dbReference type="SFLD" id="SFLDF00385">
    <property type="entry name" value="7_8-dihydro-6-hydroxymethylpte"/>
    <property type="match status" value="1"/>
</dbReference>
<evidence type="ECO:0000313" key="8">
    <source>
        <dbReference type="Proteomes" id="UP000657075"/>
    </source>
</evidence>
<dbReference type="NCBIfam" id="NF045702">
    <property type="entry name" value="rSAM_GDGT_ether"/>
    <property type="match status" value="1"/>
</dbReference>
<evidence type="ECO:0000313" key="9">
    <source>
        <dbReference type="Proteomes" id="UP001060771"/>
    </source>
</evidence>
<protein>
    <submittedName>
        <fullName evidence="7">Molybdenum cofactor biosynthesis protein MoaA</fullName>
    </submittedName>
</protein>
<evidence type="ECO:0000256" key="2">
    <source>
        <dbReference type="ARBA" id="ARBA00022723"/>
    </source>
</evidence>
<dbReference type="PANTHER" id="PTHR43306:SF1">
    <property type="entry name" value="7,8-DIHYDRO-6-HYDROXYMETHYLPTERIN DIMETHYLTRANSFERASE"/>
    <property type="match status" value="1"/>
</dbReference>
<dbReference type="InterPro" id="IPR034474">
    <property type="entry name" value="Methyltransferase_Class_D"/>
</dbReference>
<dbReference type="SUPFAM" id="SSF102114">
    <property type="entry name" value="Radical SAM enzymes"/>
    <property type="match status" value="1"/>
</dbReference>
<dbReference type="OrthoDB" id="49555at2157"/>
<dbReference type="Gene3D" id="3.20.20.70">
    <property type="entry name" value="Aldolase class I"/>
    <property type="match status" value="1"/>
</dbReference>
<reference evidence="9" key="3">
    <citation type="submission" date="2022-09" db="EMBL/GenBank/DDBJ databases">
        <title>Complete genome sequence of Vulcanisaeta souniana.</title>
        <authorList>
            <person name="Kato S."/>
            <person name="Itoh T."/>
            <person name="Ohkuma M."/>
        </authorList>
    </citation>
    <scope>NUCLEOTIDE SEQUENCE [LARGE SCALE GENOMIC DNA]</scope>
    <source>
        <strain evidence="9">JCM 11219</strain>
    </source>
</reference>
<dbReference type="GO" id="GO:0046872">
    <property type="term" value="F:metal ion binding"/>
    <property type="evidence" value="ECO:0007669"/>
    <property type="project" value="UniProtKB-KW"/>
</dbReference>
<dbReference type="EMBL" id="AP026830">
    <property type="protein sequence ID" value="BDR91243.1"/>
    <property type="molecule type" value="Genomic_DNA"/>
</dbReference>
<dbReference type="PANTHER" id="PTHR43306">
    <property type="entry name" value="7,8-DIHYDRO-6-HYDROXYMETHYLPTERIN DIMETHYLTRANSFERASE"/>
    <property type="match status" value="1"/>
</dbReference>
<dbReference type="GO" id="GO:0051539">
    <property type="term" value="F:4 iron, 4 sulfur cluster binding"/>
    <property type="evidence" value="ECO:0007669"/>
    <property type="project" value="InterPro"/>
</dbReference>
<name>A0A830E9U1_9CREN</name>
<dbReference type="GeneID" id="76205888"/>
<evidence type="ECO:0000256" key="3">
    <source>
        <dbReference type="ARBA" id="ARBA00023004"/>
    </source>
</evidence>
<organism evidence="7 8">
    <name type="scientific">Vulcanisaeta souniana JCM 11219</name>
    <dbReference type="NCBI Taxonomy" id="1293586"/>
    <lineage>
        <taxon>Archaea</taxon>
        <taxon>Thermoproteota</taxon>
        <taxon>Thermoprotei</taxon>
        <taxon>Thermoproteales</taxon>
        <taxon>Thermoproteaceae</taxon>
        <taxon>Vulcanisaeta</taxon>
    </lineage>
</organism>
<dbReference type="InterPro" id="IPR056488">
    <property type="entry name" value="Zn_ribbon_HMPTM"/>
</dbReference>
<feature type="domain" description="Radical SAM core" evidence="5">
    <location>
        <begin position="150"/>
        <end position="374"/>
    </location>
</feature>
<evidence type="ECO:0000259" key="5">
    <source>
        <dbReference type="PROSITE" id="PS51918"/>
    </source>
</evidence>
<keyword evidence="2" id="KW-0479">Metal-binding</keyword>
<dbReference type="SFLD" id="SFLDG01067">
    <property type="entry name" value="SPASM/twitch_domain_containing"/>
    <property type="match status" value="1"/>
</dbReference>
<dbReference type="InterPro" id="IPR058240">
    <property type="entry name" value="rSAM_sf"/>
</dbReference>
<dbReference type="EMBL" id="BMNM01000012">
    <property type="protein sequence ID" value="GGI85160.1"/>
    <property type="molecule type" value="Genomic_DNA"/>
</dbReference>
<evidence type="ECO:0000313" key="6">
    <source>
        <dbReference type="EMBL" id="BDR91243.1"/>
    </source>
</evidence>
<reference evidence="7" key="1">
    <citation type="journal article" date="2014" name="Int. J. Syst. Evol. Microbiol.">
        <title>Complete genome sequence of Corynebacterium casei LMG S-19264T (=DSM 44701T), isolated from a smear-ripened cheese.</title>
        <authorList>
            <consortium name="US DOE Joint Genome Institute (JGI-PGF)"/>
            <person name="Walter F."/>
            <person name="Albersmeier A."/>
            <person name="Kalinowski J."/>
            <person name="Ruckert C."/>
        </authorList>
    </citation>
    <scope>NUCLEOTIDE SEQUENCE</scope>
    <source>
        <strain evidence="7">JCM 11219</strain>
    </source>
</reference>
<dbReference type="GO" id="GO:0008168">
    <property type="term" value="F:methyltransferase activity"/>
    <property type="evidence" value="ECO:0007669"/>
    <property type="project" value="InterPro"/>
</dbReference>